<gene>
    <name evidence="4" type="ORF">VKT23_015410</name>
</gene>
<evidence type="ECO:0000259" key="3">
    <source>
        <dbReference type="Pfam" id="PF00561"/>
    </source>
</evidence>
<feature type="region of interest" description="Disordered" evidence="2">
    <location>
        <begin position="1"/>
        <end position="21"/>
    </location>
</feature>
<feature type="domain" description="AB hydrolase-1" evidence="3">
    <location>
        <begin position="124"/>
        <end position="237"/>
    </location>
</feature>
<organism evidence="4 5">
    <name type="scientific">Marasmiellus scandens</name>
    <dbReference type="NCBI Taxonomy" id="2682957"/>
    <lineage>
        <taxon>Eukaryota</taxon>
        <taxon>Fungi</taxon>
        <taxon>Dikarya</taxon>
        <taxon>Basidiomycota</taxon>
        <taxon>Agaricomycotina</taxon>
        <taxon>Agaricomycetes</taxon>
        <taxon>Agaricomycetidae</taxon>
        <taxon>Agaricales</taxon>
        <taxon>Marasmiineae</taxon>
        <taxon>Omphalotaceae</taxon>
        <taxon>Marasmiellus</taxon>
    </lineage>
</organism>
<name>A0ABR1J021_9AGAR</name>
<feature type="compositionally biased region" description="Low complexity" evidence="2">
    <location>
        <begin position="284"/>
        <end position="319"/>
    </location>
</feature>
<dbReference type="InterPro" id="IPR029058">
    <property type="entry name" value="AB_hydrolase_fold"/>
</dbReference>
<dbReference type="PANTHER" id="PTHR10794:SF63">
    <property type="entry name" value="ALPHA_BETA HYDROLASE 1, ISOFORM A"/>
    <property type="match status" value="1"/>
</dbReference>
<accession>A0ABR1J021</accession>
<dbReference type="EMBL" id="JBANRG010000052">
    <property type="protein sequence ID" value="KAK7444014.1"/>
    <property type="molecule type" value="Genomic_DNA"/>
</dbReference>
<evidence type="ECO:0000256" key="2">
    <source>
        <dbReference type="SAM" id="MobiDB-lite"/>
    </source>
</evidence>
<dbReference type="Gene3D" id="3.40.50.1820">
    <property type="entry name" value="alpha/beta hydrolase"/>
    <property type="match status" value="1"/>
</dbReference>
<dbReference type="Proteomes" id="UP001498398">
    <property type="component" value="Unassembled WGS sequence"/>
</dbReference>
<evidence type="ECO:0000313" key="5">
    <source>
        <dbReference type="Proteomes" id="UP001498398"/>
    </source>
</evidence>
<keyword evidence="5" id="KW-1185">Reference proteome</keyword>
<dbReference type="InterPro" id="IPR000073">
    <property type="entry name" value="AB_hydrolase_1"/>
</dbReference>
<feature type="region of interest" description="Disordered" evidence="2">
    <location>
        <begin position="283"/>
        <end position="322"/>
    </location>
</feature>
<feature type="compositionally biased region" description="Low complexity" evidence="2">
    <location>
        <begin position="1"/>
        <end position="16"/>
    </location>
</feature>
<proteinExistence type="inferred from homology"/>
<dbReference type="InterPro" id="IPR050960">
    <property type="entry name" value="AB_hydrolase_4_sf"/>
</dbReference>
<comment type="similarity">
    <text evidence="1">Belongs to the AB hydrolase superfamily. AB hydrolase 4 family.</text>
</comment>
<sequence>MGLLSYLPFSSSPSTSDIHYPPKPAEVSLKKRCDGKGKSPLTGKAGKKCLRTILEEGCPSLFEDYSTPWWLFNGHMQTLFSILGDFSKSDPVIYNRTYLHLVDGGTLGLDFTPPERGSLPDDTPIIIVTHGLTGGSYEGYVRAVLGPACTPVERGGLGFRAVVVNFRGCAGVPITSQQLYSAGYTDDLRTALMYISHQYPNAPLLGLGFSLGANIMVRYLAEEGEKSRLSAVCSLACPWDMARNGLAINSTFLGRNMYARGMGMNFHKLLKRHEAVLSGKVIASPPSSRASSATSSPTSEFSRSPFSSKRSSLSSQSSDSDYRLPRHLDPVHGLAVAEAVSAALSLRFPGLDDFDDTFTRIAGGVPQDVPLPSYKEYYAWASSHHVLRDVRRPLLAINASDDPVIKFVPKSEEEVGNPWTTVVITPGGGHLGWFTPAKSKYSVTGGVLETDRWTTKPVLEWLNMAGNDFDIKVDAPELYVCEEGFVREVGRDRLGCMETEGGGIIDWSSAELSHGVIQGL</sequence>
<comment type="caution">
    <text evidence="4">The sequence shown here is derived from an EMBL/GenBank/DDBJ whole genome shotgun (WGS) entry which is preliminary data.</text>
</comment>
<reference evidence="4 5" key="1">
    <citation type="submission" date="2024-01" db="EMBL/GenBank/DDBJ databases">
        <title>A draft genome for the cacao thread blight pathogen Marasmiellus scandens.</title>
        <authorList>
            <person name="Baruah I.K."/>
            <person name="Leung J."/>
            <person name="Bukari Y."/>
            <person name="Amoako-Attah I."/>
            <person name="Meinhardt L.W."/>
            <person name="Bailey B.A."/>
            <person name="Cohen S.P."/>
        </authorList>
    </citation>
    <scope>NUCLEOTIDE SEQUENCE [LARGE SCALE GENOMIC DNA]</scope>
    <source>
        <strain evidence="4 5">GH-19</strain>
    </source>
</reference>
<dbReference type="SUPFAM" id="SSF53474">
    <property type="entry name" value="alpha/beta-Hydrolases"/>
    <property type="match status" value="1"/>
</dbReference>
<evidence type="ECO:0000313" key="4">
    <source>
        <dbReference type="EMBL" id="KAK7444014.1"/>
    </source>
</evidence>
<dbReference type="PANTHER" id="PTHR10794">
    <property type="entry name" value="ABHYDROLASE DOMAIN-CONTAINING PROTEIN"/>
    <property type="match status" value="1"/>
</dbReference>
<dbReference type="Pfam" id="PF00561">
    <property type="entry name" value="Abhydrolase_1"/>
    <property type="match status" value="1"/>
</dbReference>
<protein>
    <recommendedName>
        <fullName evidence="3">AB hydrolase-1 domain-containing protein</fullName>
    </recommendedName>
</protein>
<evidence type="ECO:0000256" key="1">
    <source>
        <dbReference type="ARBA" id="ARBA00010884"/>
    </source>
</evidence>